<dbReference type="Pfam" id="PF06674">
    <property type="entry name" value="DUF1176"/>
    <property type="match status" value="1"/>
</dbReference>
<feature type="signal peptide" evidence="1">
    <location>
        <begin position="1"/>
        <end position="22"/>
    </location>
</feature>
<gene>
    <name evidence="2" type="ORF">EWE75_06005</name>
</gene>
<evidence type="ECO:0000256" key="1">
    <source>
        <dbReference type="SAM" id="SignalP"/>
    </source>
</evidence>
<dbReference type="OrthoDB" id="330924at2"/>
<dbReference type="EMBL" id="SGIS01000006">
    <property type="protein sequence ID" value="RZF65509.1"/>
    <property type="molecule type" value="Genomic_DNA"/>
</dbReference>
<proteinExistence type="predicted"/>
<sequence>MKGPVPMSALALLLTAALPVAAAPVKPGPFTTFGDWAVACDNANRCTLTTLDPEGAAPSEVFTVMREAGSPGRWKLWLTARTDEDPFAIEIGGEQVGGAFRATPDGATIEGSTARAVAAALPGARRIAVIDGTGRELARISSDGLDDALRYMDTVQGRAGTVTAAIARGRKPESAVPAAPVLPIVPVVRPVGHPPVLTQARIKALRRRAKCPVARGTVKAQVHSLDHLRNVVLVPCRTTGDNPTEAVFLLDKGVAKPARLDATPGLGGWTRVPRVTNGSYANGSLYSYARKARDGDCGVSQHFLWDGTLFRLIEQAQMDVCRGNTTFLNTWRVRLRIK</sequence>
<comment type="caution">
    <text evidence="2">The sequence shown here is derived from an EMBL/GenBank/DDBJ whole genome shotgun (WGS) entry which is preliminary data.</text>
</comment>
<keyword evidence="3" id="KW-1185">Reference proteome</keyword>
<organism evidence="2 3">
    <name type="scientific">Sphingomonas populi</name>
    <dbReference type="NCBI Taxonomy" id="2484750"/>
    <lineage>
        <taxon>Bacteria</taxon>
        <taxon>Pseudomonadati</taxon>
        <taxon>Pseudomonadota</taxon>
        <taxon>Alphaproteobacteria</taxon>
        <taxon>Sphingomonadales</taxon>
        <taxon>Sphingomonadaceae</taxon>
        <taxon>Sphingomonas</taxon>
    </lineage>
</organism>
<keyword evidence="1" id="KW-0732">Signal</keyword>
<dbReference type="AlphaFoldDB" id="A0A4Q6Y7K8"/>
<dbReference type="InterPro" id="IPR009560">
    <property type="entry name" value="DUF1176"/>
</dbReference>
<accession>A0A4Q6Y7K8</accession>
<dbReference type="Proteomes" id="UP000292085">
    <property type="component" value="Unassembled WGS sequence"/>
</dbReference>
<evidence type="ECO:0000313" key="3">
    <source>
        <dbReference type="Proteomes" id="UP000292085"/>
    </source>
</evidence>
<name>A0A4Q6Y7K8_9SPHN</name>
<protein>
    <submittedName>
        <fullName evidence="2">DUF1176 domain-containing protein</fullName>
    </submittedName>
</protein>
<reference evidence="2 3" key="1">
    <citation type="submission" date="2019-02" db="EMBL/GenBank/DDBJ databases">
        <authorList>
            <person name="Li Y."/>
        </authorList>
    </citation>
    <scope>NUCLEOTIDE SEQUENCE [LARGE SCALE GENOMIC DNA]</scope>
    <source>
        <strain evidence="2 3">3-7</strain>
    </source>
</reference>
<evidence type="ECO:0000313" key="2">
    <source>
        <dbReference type="EMBL" id="RZF65509.1"/>
    </source>
</evidence>
<feature type="chain" id="PRO_5020279043" evidence="1">
    <location>
        <begin position="23"/>
        <end position="338"/>
    </location>
</feature>